<accession>A0AA39C376</accession>
<proteinExistence type="predicted"/>
<comment type="caution">
    <text evidence="1">The sequence shown here is derived from an EMBL/GenBank/DDBJ whole genome shotgun (WGS) entry which is preliminary data.</text>
</comment>
<protein>
    <submittedName>
        <fullName evidence="1">Uncharacterized protein</fullName>
    </submittedName>
</protein>
<dbReference type="EMBL" id="JAQQBR010002424">
    <property type="protein sequence ID" value="KAK0157062.1"/>
    <property type="molecule type" value="Genomic_DNA"/>
</dbReference>
<evidence type="ECO:0000313" key="1">
    <source>
        <dbReference type="EMBL" id="KAK0157062.1"/>
    </source>
</evidence>
<evidence type="ECO:0000313" key="2">
    <source>
        <dbReference type="Proteomes" id="UP001168972"/>
    </source>
</evidence>
<reference evidence="1" key="2">
    <citation type="submission" date="2023-03" db="EMBL/GenBank/DDBJ databases">
        <authorList>
            <person name="Inwood S.N."/>
            <person name="Skelly J.G."/>
            <person name="Guhlin J."/>
            <person name="Harrop T.W.R."/>
            <person name="Goldson S.G."/>
            <person name="Dearden P.K."/>
        </authorList>
    </citation>
    <scope>NUCLEOTIDE SEQUENCE</scope>
    <source>
        <strain evidence="1">Lincoln</strain>
        <tissue evidence="1">Whole body</tissue>
    </source>
</reference>
<keyword evidence="2" id="KW-1185">Reference proteome</keyword>
<organism evidence="1 2">
    <name type="scientific">Microctonus hyperodae</name>
    <name type="common">Parasitoid wasp</name>
    <dbReference type="NCBI Taxonomy" id="165561"/>
    <lineage>
        <taxon>Eukaryota</taxon>
        <taxon>Metazoa</taxon>
        <taxon>Ecdysozoa</taxon>
        <taxon>Arthropoda</taxon>
        <taxon>Hexapoda</taxon>
        <taxon>Insecta</taxon>
        <taxon>Pterygota</taxon>
        <taxon>Neoptera</taxon>
        <taxon>Endopterygota</taxon>
        <taxon>Hymenoptera</taxon>
        <taxon>Apocrita</taxon>
        <taxon>Ichneumonoidea</taxon>
        <taxon>Braconidae</taxon>
        <taxon>Euphorinae</taxon>
        <taxon>Microctonus</taxon>
    </lineage>
</organism>
<name>A0AA39C376_MICHY</name>
<gene>
    <name evidence="1" type="ORF">PV327_011431</name>
</gene>
<reference evidence="1" key="1">
    <citation type="journal article" date="2023" name="bioRxiv">
        <title>Scaffold-level genome assemblies of two parasitoid biocontrol wasps reveal the parthenogenesis mechanism and an associated novel virus.</title>
        <authorList>
            <person name="Inwood S."/>
            <person name="Skelly J."/>
            <person name="Guhlin J."/>
            <person name="Harrop T."/>
            <person name="Goldson S."/>
            <person name="Dearden P."/>
        </authorList>
    </citation>
    <scope>NUCLEOTIDE SEQUENCE</scope>
    <source>
        <strain evidence="1">Lincoln</strain>
        <tissue evidence="1">Whole body</tissue>
    </source>
</reference>
<feature type="non-terminal residue" evidence="1">
    <location>
        <position position="308"/>
    </location>
</feature>
<sequence length="308" mass="35644">MERRRTTSENNSTFPTIKVFAPHYNGLLPPNFARTSLQYQKLQNEYYRVSIHDCDNTFILKNEMIAVVRDIVAINDEYLLKIAMFLRAALSRDMFVIDLEQIERKCFRMPYWDSVYPNSEDEPVPGKFHIVAALFFCNRFNVAGLKLLSGTDIECLWKKQKEPVLEQFKALPMKTFCCVFPKRLPPLSDSIPLMCRMRLIACDPNTGIAKSSTRKRLTKQPNLNNTFNVIQQKDFTAEIVQNVCNSPLSTNMLNNFTMELKDCCKKVYNEYVIRPLGRKGTKPEGFPLDFENGIRGFEEIGDEEYNAV</sequence>
<dbReference type="Proteomes" id="UP001168972">
    <property type="component" value="Unassembled WGS sequence"/>
</dbReference>
<dbReference type="AlphaFoldDB" id="A0AA39C376"/>